<dbReference type="STRING" id="4540.A0A3L6T4W9"/>
<feature type="repeat" description="ANK" evidence="1">
    <location>
        <begin position="51"/>
        <end position="83"/>
    </location>
</feature>
<dbReference type="PROSITE" id="PS50088">
    <property type="entry name" value="ANK_REPEAT"/>
    <property type="match status" value="2"/>
</dbReference>
<keyword evidence="1" id="KW-0040">ANK repeat</keyword>
<proteinExistence type="predicted"/>
<evidence type="ECO:0000313" key="3">
    <source>
        <dbReference type="Proteomes" id="UP000275267"/>
    </source>
</evidence>
<comment type="caution">
    <text evidence="2">The sequence shown here is derived from an EMBL/GenBank/DDBJ whole genome shotgun (WGS) entry which is preliminary data.</text>
</comment>
<dbReference type="PROSITE" id="PS50297">
    <property type="entry name" value="ANK_REP_REGION"/>
    <property type="match status" value="2"/>
</dbReference>
<dbReference type="Gene3D" id="1.25.40.20">
    <property type="entry name" value="Ankyrin repeat-containing domain"/>
    <property type="match status" value="1"/>
</dbReference>
<dbReference type="Pfam" id="PF12796">
    <property type="entry name" value="Ank_2"/>
    <property type="match status" value="2"/>
</dbReference>
<dbReference type="EMBL" id="PQIB02000003">
    <property type="protein sequence ID" value="RLN30981.1"/>
    <property type="molecule type" value="Genomic_DNA"/>
</dbReference>
<dbReference type="Proteomes" id="UP000275267">
    <property type="component" value="Unassembled WGS sequence"/>
</dbReference>
<accession>A0A3L6T4W9</accession>
<dbReference type="SUPFAM" id="SSF48403">
    <property type="entry name" value="Ankyrin repeat"/>
    <property type="match status" value="1"/>
</dbReference>
<keyword evidence="3" id="KW-1185">Reference proteome</keyword>
<dbReference type="PANTHER" id="PTHR46224:SF37">
    <property type="entry name" value="OS12G0600100 PROTEIN"/>
    <property type="match status" value="1"/>
</dbReference>
<protein>
    <submittedName>
        <fullName evidence="2">Uncharacterized protein</fullName>
    </submittedName>
</protein>
<gene>
    <name evidence="2" type="ORF">C2845_PM05G02610</name>
</gene>
<sequence length="155" mass="16777">MAPSLHTAYECSLEEVLCLILNFCHLLVPPGHDEAVSLLLANGVPVDPLNYRGTPLHGAAAMDQDQALKILLEHGADPNRILQHVLSPLTLAYCARSLKCMKLLVEADADVNFNSPRGKPVLMMAVDNGLTDIVKYLLEVGADPNIHGRESSIFA</sequence>
<dbReference type="PANTHER" id="PTHR46224">
    <property type="entry name" value="ANKYRIN REPEAT FAMILY PROTEIN"/>
    <property type="match status" value="1"/>
</dbReference>
<reference evidence="3" key="1">
    <citation type="journal article" date="2019" name="Nat. Commun.">
        <title>The genome of broomcorn millet.</title>
        <authorList>
            <person name="Zou C."/>
            <person name="Miki D."/>
            <person name="Li D."/>
            <person name="Tang Q."/>
            <person name="Xiao L."/>
            <person name="Rajput S."/>
            <person name="Deng P."/>
            <person name="Jia W."/>
            <person name="Huang R."/>
            <person name="Zhang M."/>
            <person name="Sun Y."/>
            <person name="Hu J."/>
            <person name="Fu X."/>
            <person name="Schnable P.S."/>
            <person name="Li F."/>
            <person name="Zhang H."/>
            <person name="Feng B."/>
            <person name="Zhu X."/>
            <person name="Liu R."/>
            <person name="Schnable J.C."/>
            <person name="Zhu J.-K."/>
            <person name="Zhang H."/>
        </authorList>
    </citation>
    <scope>NUCLEOTIDE SEQUENCE [LARGE SCALE GENOMIC DNA]</scope>
</reference>
<organism evidence="2 3">
    <name type="scientific">Panicum miliaceum</name>
    <name type="common">Proso millet</name>
    <name type="synonym">Broomcorn millet</name>
    <dbReference type="NCBI Taxonomy" id="4540"/>
    <lineage>
        <taxon>Eukaryota</taxon>
        <taxon>Viridiplantae</taxon>
        <taxon>Streptophyta</taxon>
        <taxon>Embryophyta</taxon>
        <taxon>Tracheophyta</taxon>
        <taxon>Spermatophyta</taxon>
        <taxon>Magnoliopsida</taxon>
        <taxon>Liliopsida</taxon>
        <taxon>Poales</taxon>
        <taxon>Poaceae</taxon>
        <taxon>PACMAD clade</taxon>
        <taxon>Panicoideae</taxon>
        <taxon>Panicodae</taxon>
        <taxon>Paniceae</taxon>
        <taxon>Panicinae</taxon>
        <taxon>Panicum</taxon>
        <taxon>Panicum sect. Panicum</taxon>
    </lineage>
</organism>
<dbReference type="AlphaFoldDB" id="A0A3L6T4W9"/>
<dbReference type="InterPro" id="IPR002110">
    <property type="entry name" value="Ankyrin_rpt"/>
</dbReference>
<feature type="repeat" description="ANK" evidence="1">
    <location>
        <begin position="117"/>
        <end position="149"/>
    </location>
</feature>
<evidence type="ECO:0000313" key="2">
    <source>
        <dbReference type="EMBL" id="RLN30981.1"/>
    </source>
</evidence>
<evidence type="ECO:0000256" key="1">
    <source>
        <dbReference type="PROSITE-ProRule" id="PRU00023"/>
    </source>
</evidence>
<dbReference type="InterPro" id="IPR036770">
    <property type="entry name" value="Ankyrin_rpt-contain_sf"/>
</dbReference>
<dbReference type="InterPro" id="IPR051616">
    <property type="entry name" value="Cul2-RING_E3_ligase_SR"/>
</dbReference>
<dbReference type="OrthoDB" id="687050at2759"/>
<name>A0A3L6T4W9_PANMI</name>
<dbReference type="SMART" id="SM00248">
    <property type="entry name" value="ANK"/>
    <property type="match status" value="3"/>
</dbReference>